<evidence type="ECO:0000256" key="1">
    <source>
        <dbReference type="SAM" id="MobiDB-lite"/>
    </source>
</evidence>
<gene>
    <name evidence="2" type="ORF">CC80DRAFT_598012</name>
</gene>
<name>A0A6A5TD96_9PLEO</name>
<accession>A0A6A5TD96</accession>
<feature type="region of interest" description="Disordered" evidence="1">
    <location>
        <begin position="191"/>
        <end position="211"/>
    </location>
</feature>
<dbReference type="OrthoDB" id="3778493at2759"/>
<evidence type="ECO:0000313" key="2">
    <source>
        <dbReference type="EMBL" id="KAF1950755.1"/>
    </source>
</evidence>
<protein>
    <submittedName>
        <fullName evidence="2">Uncharacterized protein</fullName>
    </submittedName>
</protein>
<sequence length="211" mass="24056">MTPQNSPRRGHMGIKAILDDMVTVLPPEATTNPAYTRIHTTFGLLQRTIKNAEDTSTHSPEKQYKELSELEKVLRKRLTDLKARKGIPEKMQSCLDELRDAVAEALEQGVTVDWMIKGFEEMVEAPVPTLEERARMKPEKYVKESMYKKVWDECKAEKEKNRVLNRENNELVMRVKRLESEISGLKGAATKVEKRSAWGGGPPRGSGWNAY</sequence>
<reference evidence="2" key="1">
    <citation type="journal article" date="2020" name="Stud. Mycol.">
        <title>101 Dothideomycetes genomes: a test case for predicting lifestyles and emergence of pathogens.</title>
        <authorList>
            <person name="Haridas S."/>
            <person name="Albert R."/>
            <person name="Binder M."/>
            <person name="Bloem J."/>
            <person name="Labutti K."/>
            <person name="Salamov A."/>
            <person name="Andreopoulos B."/>
            <person name="Baker S."/>
            <person name="Barry K."/>
            <person name="Bills G."/>
            <person name="Bluhm B."/>
            <person name="Cannon C."/>
            <person name="Castanera R."/>
            <person name="Culley D."/>
            <person name="Daum C."/>
            <person name="Ezra D."/>
            <person name="Gonzalez J."/>
            <person name="Henrissat B."/>
            <person name="Kuo A."/>
            <person name="Liang C."/>
            <person name="Lipzen A."/>
            <person name="Lutzoni F."/>
            <person name="Magnuson J."/>
            <person name="Mondo S."/>
            <person name="Nolan M."/>
            <person name="Ohm R."/>
            <person name="Pangilinan J."/>
            <person name="Park H.-J."/>
            <person name="Ramirez L."/>
            <person name="Alfaro M."/>
            <person name="Sun H."/>
            <person name="Tritt A."/>
            <person name="Yoshinaga Y."/>
            <person name="Zwiers L.-H."/>
            <person name="Turgeon B."/>
            <person name="Goodwin S."/>
            <person name="Spatafora J."/>
            <person name="Crous P."/>
            <person name="Grigoriev I."/>
        </authorList>
    </citation>
    <scope>NUCLEOTIDE SEQUENCE</scope>
    <source>
        <strain evidence="2">CBS 675.92</strain>
    </source>
</reference>
<proteinExistence type="predicted"/>
<dbReference type="Proteomes" id="UP000800035">
    <property type="component" value="Unassembled WGS sequence"/>
</dbReference>
<dbReference type="AlphaFoldDB" id="A0A6A5TD96"/>
<keyword evidence="3" id="KW-1185">Reference proteome</keyword>
<dbReference type="EMBL" id="ML977023">
    <property type="protein sequence ID" value="KAF1950755.1"/>
    <property type="molecule type" value="Genomic_DNA"/>
</dbReference>
<organism evidence="2 3">
    <name type="scientific">Byssothecium circinans</name>
    <dbReference type="NCBI Taxonomy" id="147558"/>
    <lineage>
        <taxon>Eukaryota</taxon>
        <taxon>Fungi</taxon>
        <taxon>Dikarya</taxon>
        <taxon>Ascomycota</taxon>
        <taxon>Pezizomycotina</taxon>
        <taxon>Dothideomycetes</taxon>
        <taxon>Pleosporomycetidae</taxon>
        <taxon>Pleosporales</taxon>
        <taxon>Massarineae</taxon>
        <taxon>Massarinaceae</taxon>
        <taxon>Byssothecium</taxon>
    </lineage>
</organism>
<evidence type="ECO:0000313" key="3">
    <source>
        <dbReference type="Proteomes" id="UP000800035"/>
    </source>
</evidence>